<name>Q72B24_NITV2</name>
<dbReference type="PANTHER" id="PTHR11403">
    <property type="entry name" value="CYTOCHROME C OXIDASE SUBUNIT III"/>
    <property type="match status" value="1"/>
</dbReference>
<evidence type="ECO:0000256" key="7">
    <source>
        <dbReference type="SAM" id="Phobius"/>
    </source>
</evidence>
<dbReference type="KEGG" id="dvu:DVU_1814"/>
<dbReference type="InterPro" id="IPR024791">
    <property type="entry name" value="Cyt_c/ubiquinol_Oxase_su3"/>
</dbReference>
<feature type="transmembrane region" description="Helical" evidence="7">
    <location>
        <begin position="92"/>
        <end position="109"/>
    </location>
</feature>
<proteinExistence type="inferred from homology"/>
<dbReference type="OrthoDB" id="9810850at2"/>
<feature type="transmembrane region" description="Helical" evidence="7">
    <location>
        <begin position="20"/>
        <end position="40"/>
    </location>
</feature>
<dbReference type="InterPro" id="IPR000298">
    <property type="entry name" value="Cyt_c_oxidase-like_su3"/>
</dbReference>
<feature type="transmembrane region" description="Helical" evidence="7">
    <location>
        <begin position="139"/>
        <end position="162"/>
    </location>
</feature>
<sequence length="203" mass="22569">MSAGGHGLPRDDYASRLGMWLFLFTEILLFGGLFLLYAAYLHRYPEAFHAGGKMLDKVFGTVNTVVLITSSVTVAQSITALRLGNPDRACKLLYATVALAGMFMVNKFFEWSAKIAHDIYPGSAHLLEAQDGLGIFFSLYYVMTGLHGIHVIIGAAVLLYALRGIRKGHVNADDYVLLENSGLYWHLVDLVWIYLFPLFYLVA</sequence>
<feature type="transmembrane region" description="Helical" evidence="7">
    <location>
        <begin position="183"/>
        <end position="202"/>
    </location>
</feature>
<dbReference type="HOGENOM" id="CLU_044071_1_0_7"/>
<dbReference type="GO" id="GO:0004129">
    <property type="term" value="F:cytochrome-c oxidase activity"/>
    <property type="evidence" value="ECO:0007669"/>
    <property type="project" value="InterPro"/>
</dbReference>
<feature type="domain" description="Heme-copper oxidase subunit III family profile" evidence="8">
    <location>
        <begin position="1"/>
        <end position="203"/>
    </location>
</feature>
<feature type="transmembrane region" description="Helical" evidence="7">
    <location>
        <begin position="60"/>
        <end position="80"/>
    </location>
</feature>
<dbReference type="AlphaFoldDB" id="Q72B24"/>
<dbReference type="Proteomes" id="UP000002194">
    <property type="component" value="Chromosome"/>
</dbReference>
<evidence type="ECO:0000256" key="5">
    <source>
        <dbReference type="ARBA" id="ARBA00023136"/>
    </source>
</evidence>
<evidence type="ECO:0000256" key="4">
    <source>
        <dbReference type="ARBA" id="ARBA00022989"/>
    </source>
</evidence>
<keyword evidence="4 7" id="KW-1133">Transmembrane helix</keyword>
<gene>
    <name evidence="9" type="ordered locus">DVU_1814</name>
</gene>
<dbReference type="PaxDb" id="882-DVU_1814"/>
<dbReference type="GO" id="GO:0005886">
    <property type="term" value="C:plasma membrane"/>
    <property type="evidence" value="ECO:0007669"/>
    <property type="project" value="UniProtKB-SubCell"/>
</dbReference>
<dbReference type="EMBL" id="AE017285">
    <property type="protein sequence ID" value="AAS96291.1"/>
    <property type="molecule type" value="Genomic_DNA"/>
</dbReference>
<keyword evidence="10" id="KW-1185">Reference proteome</keyword>
<reference evidence="9 10" key="1">
    <citation type="journal article" date="2004" name="Nat. Biotechnol.">
        <title>The genome sequence of the anaerobic, sulfate-reducing bacterium Desulfovibrio vulgaris Hildenborough.</title>
        <authorList>
            <person name="Heidelberg J.F."/>
            <person name="Seshadri R."/>
            <person name="Haveman S.A."/>
            <person name="Hemme C.L."/>
            <person name="Paulsen I.T."/>
            <person name="Kolonay J.F."/>
            <person name="Eisen J.A."/>
            <person name="Ward N."/>
            <person name="Methe B."/>
            <person name="Brinkac L.M."/>
            <person name="Daugherty S.C."/>
            <person name="Deboy R.T."/>
            <person name="Dodson R.J."/>
            <person name="Durkin A.S."/>
            <person name="Madupu R."/>
            <person name="Nelson W.C."/>
            <person name="Sullivan S.A."/>
            <person name="Fouts D."/>
            <person name="Haft D.H."/>
            <person name="Selengut J."/>
            <person name="Peterson J.D."/>
            <person name="Davidsen T.M."/>
            <person name="Zafar N."/>
            <person name="Zhou L."/>
            <person name="Radune D."/>
            <person name="Dimitrov G."/>
            <person name="Hance M."/>
            <person name="Tran K."/>
            <person name="Khouri H."/>
            <person name="Gill J."/>
            <person name="Utterback T.R."/>
            <person name="Feldblyum T.V."/>
            <person name="Wall J.D."/>
            <person name="Voordouw G."/>
            <person name="Fraser C.M."/>
        </authorList>
    </citation>
    <scope>NUCLEOTIDE SEQUENCE [LARGE SCALE GENOMIC DNA]</scope>
    <source>
        <strain evidence="10">ATCC 29579 / DSM 644 / NCIMB 8303 / VKM B-1760 / Hildenborough</strain>
    </source>
</reference>
<accession>Q72B24</accession>
<dbReference type="PANTHER" id="PTHR11403:SF6">
    <property type="entry name" value="NITRIC OXIDE REDUCTASE SUBUNIT E"/>
    <property type="match status" value="1"/>
</dbReference>
<dbReference type="EnsemblBacteria" id="AAS96291">
    <property type="protein sequence ID" value="AAS96291"/>
    <property type="gene ID" value="DVU_1814"/>
</dbReference>
<keyword evidence="3 6" id="KW-0812">Transmembrane</keyword>
<dbReference type="PhylomeDB" id="Q72B24"/>
<evidence type="ECO:0000256" key="1">
    <source>
        <dbReference type="ARBA" id="ARBA00004141"/>
    </source>
</evidence>
<keyword evidence="5 7" id="KW-0472">Membrane</keyword>
<dbReference type="STRING" id="882.DVU_1814"/>
<evidence type="ECO:0000313" key="10">
    <source>
        <dbReference type="Proteomes" id="UP000002194"/>
    </source>
</evidence>
<comment type="subcellular location">
    <subcellularLocation>
        <location evidence="6">Cell membrane</location>
        <topology evidence="6">Multi-pass membrane protein</topology>
    </subcellularLocation>
    <subcellularLocation>
        <location evidence="1">Membrane</location>
        <topology evidence="1">Multi-pass membrane protein</topology>
    </subcellularLocation>
</comment>
<evidence type="ECO:0000259" key="8">
    <source>
        <dbReference type="PROSITE" id="PS50253"/>
    </source>
</evidence>
<dbReference type="InterPro" id="IPR035973">
    <property type="entry name" value="Cyt_c_oxidase_su3-like_sf"/>
</dbReference>
<organism evidence="9 10">
    <name type="scientific">Nitratidesulfovibrio vulgaris (strain ATCC 29579 / DSM 644 / CCUG 34227 / NCIMB 8303 / VKM B-1760 / Hildenborough)</name>
    <name type="common">Desulfovibrio vulgaris</name>
    <dbReference type="NCBI Taxonomy" id="882"/>
    <lineage>
        <taxon>Bacteria</taxon>
        <taxon>Pseudomonadati</taxon>
        <taxon>Thermodesulfobacteriota</taxon>
        <taxon>Desulfovibrionia</taxon>
        <taxon>Desulfovibrionales</taxon>
        <taxon>Desulfovibrionaceae</taxon>
        <taxon>Nitratidesulfovibrio</taxon>
    </lineage>
</organism>
<evidence type="ECO:0000256" key="2">
    <source>
        <dbReference type="ARBA" id="ARBA00010581"/>
    </source>
</evidence>
<dbReference type="PROSITE" id="PS50253">
    <property type="entry name" value="COX3"/>
    <property type="match status" value="1"/>
</dbReference>
<dbReference type="InterPro" id="IPR013833">
    <property type="entry name" value="Cyt_c_oxidase_su3_a-hlx"/>
</dbReference>
<evidence type="ECO:0000313" key="9">
    <source>
        <dbReference type="EMBL" id="AAS96291.1"/>
    </source>
</evidence>
<comment type="similarity">
    <text evidence="2 6">Belongs to the cytochrome c oxidase subunit 3 family.</text>
</comment>
<dbReference type="PATRIC" id="fig|882.5.peg.1664"/>
<dbReference type="CDD" id="cd02862">
    <property type="entry name" value="NorE_like"/>
    <property type="match status" value="1"/>
</dbReference>
<dbReference type="Gene3D" id="1.20.120.80">
    <property type="entry name" value="Cytochrome c oxidase, subunit III, four-helix bundle"/>
    <property type="match status" value="1"/>
</dbReference>
<evidence type="ECO:0000256" key="6">
    <source>
        <dbReference type="RuleBase" id="RU003376"/>
    </source>
</evidence>
<dbReference type="GO" id="GO:0019646">
    <property type="term" value="P:aerobic electron transport chain"/>
    <property type="evidence" value="ECO:0007669"/>
    <property type="project" value="InterPro"/>
</dbReference>
<dbReference type="Pfam" id="PF00510">
    <property type="entry name" value="COX3"/>
    <property type="match status" value="1"/>
</dbReference>
<dbReference type="eggNOG" id="COG1845">
    <property type="taxonomic scope" value="Bacteria"/>
</dbReference>
<protein>
    <submittedName>
        <fullName evidence="9">Cytochrome c oxidase, subunit III, putative</fullName>
    </submittedName>
</protein>
<evidence type="ECO:0000256" key="3">
    <source>
        <dbReference type="ARBA" id="ARBA00022692"/>
    </source>
</evidence>
<dbReference type="SUPFAM" id="SSF81452">
    <property type="entry name" value="Cytochrome c oxidase subunit III-like"/>
    <property type="match status" value="1"/>
</dbReference>